<feature type="compositionally biased region" description="Low complexity" evidence="1">
    <location>
        <begin position="443"/>
        <end position="461"/>
    </location>
</feature>
<evidence type="ECO:0000256" key="1">
    <source>
        <dbReference type="SAM" id="MobiDB-lite"/>
    </source>
</evidence>
<comment type="caution">
    <text evidence="3">The sequence shown here is derived from an EMBL/GenBank/DDBJ whole genome shotgun (WGS) entry which is preliminary data.</text>
</comment>
<gene>
    <name evidence="3" type="ORF">PHYBOEH_006367</name>
</gene>
<dbReference type="EMBL" id="JAGDFL010000338">
    <property type="protein sequence ID" value="KAG7392452.1"/>
    <property type="molecule type" value="Genomic_DNA"/>
</dbReference>
<evidence type="ECO:0000259" key="2">
    <source>
        <dbReference type="Pfam" id="PF23150"/>
    </source>
</evidence>
<dbReference type="Pfam" id="PF23150">
    <property type="entry name" value="CFAP61_dimer"/>
    <property type="match status" value="1"/>
</dbReference>
<dbReference type="AlphaFoldDB" id="A0A8T1WE97"/>
<dbReference type="OrthoDB" id="439792at2759"/>
<proteinExistence type="predicted"/>
<dbReference type="InterPro" id="IPR038884">
    <property type="entry name" value="CFAP61"/>
</dbReference>
<organism evidence="3 4">
    <name type="scientific">Phytophthora boehmeriae</name>
    <dbReference type="NCBI Taxonomy" id="109152"/>
    <lineage>
        <taxon>Eukaryota</taxon>
        <taxon>Sar</taxon>
        <taxon>Stramenopiles</taxon>
        <taxon>Oomycota</taxon>
        <taxon>Peronosporomycetes</taxon>
        <taxon>Peronosporales</taxon>
        <taxon>Peronosporaceae</taxon>
        <taxon>Phytophthora</taxon>
    </lineage>
</organism>
<reference evidence="3" key="1">
    <citation type="submission" date="2021-02" db="EMBL/GenBank/DDBJ databases">
        <authorList>
            <person name="Palmer J.M."/>
        </authorList>
    </citation>
    <scope>NUCLEOTIDE SEQUENCE</scope>
    <source>
        <strain evidence="3">SCRP23</strain>
    </source>
</reference>
<protein>
    <recommendedName>
        <fullName evidence="2">CFAP61 dimerisation domain-containing protein</fullName>
    </recommendedName>
</protein>
<evidence type="ECO:0000313" key="4">
    <source>
        <dbReference type="Proteomes" id="UP000693981"/>
    </source>
</evidence>
<feature type="domain" description="CFAP61 dimerisation" evidence="2">
    <location>
        <begin position="384"/>
        <end position="530"/>
    </location>
</feature>
<keyword evidence="4" id="KW-1185">Reference proteome</keyword>
<feature type="region of interest" description="Disordered" evidence="1">
    <location>
        <begin position="438"/>
        <end position="461"/>
    </location>
</feature>
<sequence>MDESDSTTQLPQALDFARKSTFTVVELEQFSVRTHVRVIESRMVRIDRESKAVILQDGSCLPYDYLALTAGVQDGTCTSLGRLPRFTDEDMDGIGGSAVAATYCPPIIPRRMLVLGDLPTAQRLHKELLQMTRKTPRIEEGQELGQPGGSIVVYGSSLLALQVVQALLARGINGSRIHHVSPARDTGIGMFEDSVVRTEMDKQYLVNNITLHAAQKIIAIATAPGNDDELEGIRMISTLDATQGPDSKKLQLQGIGDPDGEETKVVEGELLSCEWLLCCQHNDADPDVFRAVNESGLVYDGRLVVDGRMRTTDAHVLAAGTLCRFSRRFITSKLHENYSSREGGELLARSLLRLLDPLGVPDIDEIPQPVSNAPSAKAPMVPPPEMEVPVVRCAVVPGGKHYVQISIPTLTNTLALQALPTNTATRIQDVSLIGGDTDEMEVSGPSRPASRPATAASSSGRPTRYTCLLFDDVGVLNRLEYLGDSAVPVRDLQNLVGLHESYLNSALASFTAGKVHDWVEFFAHPWTSALYHDRFPAFRAKLRTLLAKDDGVRAITDDAAAFMRETGDSRGAMALAQERVGRGGSALEPSTRRLVESQVLEFLGANRDVLNMFLLPKRAGSASGSRLNK</sequence>
<accession>A0A8T1WE97</accession>
<dbReference type="InterPro" id="IPR056299">
    <property type="entry name" value="CFAP61_dimer"/>
</dbReference>
<name>A0A8T1WE97_9STRA</name>
<dbReference type="Proteomes" id="UP000693981">
    <property type="component" value="Unassembled WGS sequence"/>
</dbReference>
<dbReference type="PANTHER" id="PTHR21178:SF8">
    <property type="entry name" value="CILIA- AND FLAGELLA-ASSOCIATED PROTEIN 61"/>
    <property type="match status" value="1"/>
</dbReference>
<dbReference type="PANTHER" id="PTHR21178">
    <property type="entry name" value="CILIA- AND FLAGELLA-ASSOCIATED PROTEIN 61"/>
    <property type="match status" value="1"/>
</dbReference>
<evidence type="ECO:0000313" key="3">
    <source>
        <dbReference type="EMBL" id="KAG7392452.1"/>
    </source>
</evidence>